<dbReference type="InterPro" id="IPR001646">
    <property type="entry name" value="5peptide_repeat"/>
</dbReference>
<accession>A0A814G864</accession>
<keyword evidence="3" id="KW-1133">Transmembrane helix</keyword>
<comment type="caution">
    <text evidence="4">The sequence shown here is derived from an EMBL/GenBank/DDBJ whole genome shotgun (WGS) entry which is preliminary data.</text>
</comment>
<reference evidence="4" key="1">
    <citation type="submission" date="2021-02" db="EMBL/GenBank/DDBJ databases">
        <authorList>
            <person name="Nowell W R."/>
        </authorList>
    </citation>
    <scope>NUCLEOTIDE SEQUENCE</scope>
</reference>
<dbReference type="Proteomes" id="UP000663891">
    <property type="component" value="Unassembled WGS sequence"/>
</dbReference>
<gene>
    <name evidence="5" type="ORF">OKA104_LOCUS25497</name>
    <name evidence="4" type="ORF">VCS650_LOCUS14305</name>
</gene>
<dbReference type="OrthoDB" id="9989223at2759"/>
<dbReference type="SUPFAM" id="SSF141571">
    <property type="entry name" value="Pentapeptide repeat-like"/>
    <property type="match status" value="1"/>
</dbReference>
<evidence type="ECO:0000256" key="3">
    <source>
        <dbReference type="SAM" id="Phobius"/>
    </source>
</evidence>
<dbReference type="Gene3D" id="2.160.20.80">
    <property type="entry name" value="E3 ubiquitin-protein ligase SopA"/>
    <property type="match status" value="1"/>
</dbReference>
<keyword evidence="2" id="KW-0175">Coiled coil</keyword>
<dbReference type="EMBL" id="CAJOAY010002143">
    <property type="protein sequence ID" value="CAF3925183.1"/>
    <property type="molecule type" value="Genomic_DNA"/>
</dbReference>
<evidence type="ECO:0000256" key="2">
    <source>
        <dbReference type="SAM" id="Coils"/>
    </source>
</evidence>
<evidence type="ECO:0000313" key="5">
    <source>
        <dbReference type="EMBL" id="CAF3925183.1"/>
    </source>
</evidence>
<evidence type="ECO:0000313" key="4">
    <source>
        <dbReference type="EMBL" id="CAF0993047.1"/>
    </source>
</evidence>
<dbReference type="EMBL" id="CAJNON010000119">
    <property type="protein sequence ID" value="CAF0993047.1"/>
    <property type="molecule type" value="Genomic_DNA"/>
</dbReference>
<dbReference type="AlphaFoldDB" id="A0A814G864"/>
<keyword evidence="1" id="KW-0677">Repeat</keyword>
<keyword evidence="3" id="KW-0472">Membrane</keyword>
<sequence length="649" mass="75139">MPTVSTMAEKIKGNTLKGFWGGCRSLLVPLMIAVFTITTTVLQMNATRQINEQNLQIAIDNRDIANYSRIQQLAIEESRRKLEREIEEQRRETDRQIAQHNREQDLHVANETRLHQIAIEDARLEQQRRIEDQRREADLSAIENRQMDSILAIYLKEMSEFLLMDNFTLENRRWAIVVRAKTLTILRQLDAKRKSHTIQFLYEAELLTNKNYPIDLTNADLNNIDMSDRKLNNISLSGALLHNAKFVETALNNSNFNSAKLINSTFEKAKLNNATFYNCDASSSNFNGAMLHGAIFEYGRLIKTTWRDVDGHKIIFNKARIDDSDFYKANLDYTSFYWTLLRGVSFNQTQLNFVDWKNANVLGADFFKADLRQSNITLKQLRQTYSYDQAKLPNNAPTINKTNLLSYSDAEQATNKMKCSLREWDSDKTIVTRTYAPDKVATSLGSCFFTGVEGVIKATMRQIITINSTNFKNDSRIWIYGRCREFVPADEFKVQFQVLQLDKNNHILTNHTFNLNSQDEQEHDEKNVLYNLLTTQIEFEHHHRRQLFGSSTSRIPNSGYRVDSYKIYFNEQLVEGLFASSFKDLGYGYAKDIMPVFFMGKQIKDTSSSSFQVLAGGWYSKDFMDVYYWSEKLPGASCSRSFSKEILFN</sequence>
<evidence type="ECO:0000256" key="1">
    <source>
        <dbReference type="ARBA" id="ARBA00022737"/>
    </source>
</evidence>
<dbReference type="PANTHER" id="PTHR47485">
    <property type="entry name" value="THYLAKOID LUMENAL 17.4 KDA PROTEIN, CHLOROPLASTIC"/>
    <property type="match status" value="1"/>
</dbReference>
<proteinExistence type="predicted"/>
<evidence type="ECO:0000313" key="6">
    <source>
        <dbReference type="Proteomes" id="UP000663891"/>
    </source>
</evidence>
<keyword evidence="3" id="KW-0812">Transmembrane</keyword>
<feature type="coiled-coil region" evidence="2">
    <location>
        <begin position="72"/>
        <end position="103"/>
    </location>
</feature>
<feature type="transmembrane region" description="Helical" evidence="3">
    <location>
        <begin position="26"/>
        <end position="46"/>
    </location>
</feature>
<protein>
    <submittedName>
        <fullName evidence="4">Uncharacterized protein</fullName>
    </submittedName>
</protein>
<dbReference type="Proteomes" id="UP000663881">
    <property type="component" value="Unassembled WGS sequence"/>
</dbReference>
<name>A0A814G864_9BILA</name>
<dbReference type="Pfam" id="PF13599">
    <property type="entry name" value="Pentapeptide_4"/>
    <property type="match status" value="1"/>
</dbReference>
<dbReference type="PANTHER" id="PTHR47485:SF1">
    <property type="entry name" value="THYLAKOID LUMENAL 17.4 KDA PROTEIN, CHLOROPLASTIC"/>
    <property type="match status" value="1"/>
</dbReference>
<organism evidence="4 6">
    <name type="scientific">Adineta steineri</name>
    <dbReference type="NCBI Taxonomy" id="433720"/>
    <lineage>
        <taxon>Eukaryota</taxon>
        <taxon>Metazoa</taxon>
        <taxon>Spiralia</taxon>
        <taxon>Gnathifera</taxon>
        <taxon>Rotifera</taxon>
        <taxon>Eurotatoria</taxon>
        <taxon>Bdelloidea</taxon>
        <taxon>Adinetida</taxon>
        <taxon>Adinetidae</taxon>
        <taxon>Adineta</taxon>
    </lineage>
</organism>